<gene>
    <name evidence="2" type="ORF">CEP54_006514</name>
</gene>
<protein>
    <submittedName>
        <fullName evidence="2">Uncharacterized protein</fullName>
    </submittedName>
</protein>
<name>A0A428Q6I7_9HYPO</name>
<feature type="compositionally biased region" description="Basic and acidic residues" evidence="1">
    <location>
        <begin position="49"/>
        <end position="58"/>
    </location>
</feature>
<accession>A0A428Q6I7</accession>
<dbReference type="AlphaFoldDB" id="A0A428Q6I7"/>
<dbReference type="EMBL" id="NKCI01000055">
    <property type="protein sequence ID" value="RSL60905.1"/>
    <property type="molecule type" value="Genomic_DNA"/>
</dbReference>
<evidence type="ECO:0000313" key="3">
    <source>
        <dbReference type="Proteomes" id="UP000288168"/>
    </source>
</evidence>
<organism evidence="2 3">
    <name type="scientific">Fusarium duplospermum</name>
    <dbReference type="NCBI Taxonomy" id="1325734"/>
    <lineage>
        <taxon>Eukaryota</taxon>
        <taxon>Fungi</taxon>
        <taxon>Dikarya</taxon>
        <taxon>Ascomycota</taxon>
        <taxon>Pezizomycotina</taxon>
        <taxon>Sordariomycetes</taxon>
        <taxon>Hypocreomycetidae</taxon>
        <taxon>Hypocreales</taxon>
        <taxon>Nectriaceae</taxon>
        <taxon>Fusarium</taxon>
        <taxon>Fusarium solani species complex</taxon>
    </lineage>
</organism>
<proteinExistence type="predicted"/>
<evidence type="ECO:0000256" key="1">
    <source>
        <dbReference type="SAM" id="MobiDB-lite"/>
    </source>
</evidence>
<dbReference type="Proteomes" id="UP000288168">
    <property type="component" value="Unassembled WGS sequence"/>
</dbReference>
<reference evidence="2 3" key="1">
    <citation type="submission" date="2017-06" db="EMBL/GenBank/DDBJ databases">
        <title>Comparative genomic analysis of Ambrosia Fusariam Clade fungi.</title>
        <authorList>
            <person name="Stajich J.E."/>
            <person name="Carrillo J."/>
            <person name="Kijimoto T."/>
            <person name="Eskalen A."/>
            <person name="O'Donnell K."/>
            <person name="Kasson M."/>
        </authorList>
    </citation>
    <scope>NUCLEOTIDE SEQUENCE [LARGE SCALE GENOMIC DNA]</scope>
    <source>
        <strain evidence="2 3">NRRL62584</strain>
    </source>
</reference>
<feature type="region of interest" description="Disordered" evidence="1">
    <location>
        <begin position="32"/>
        <end position="59"/>
    </location>
</feature>
<comment type="caution">
    <text evidence="2">The sequence shown here is derived from an EMBL/GenBank/DDBJ whole genome shotgun (WGS) entry which is preliminary data.</text>
</comment>
<sequence length="75" mass="7948">MLSGGGGGGGERERGRAVIEWAEWMDLKVGLPISGGGRDSQSGEGPAEEDWKKADGGRSRCRSGFGEFHLLVEPM</sequence>
<keyword evidence="3" id="KW-1185">Reference proteome</keyword>
<evidence type="ECO:0000313" key="2">
    <source>
        <dbReference type="EMBL" id="RSL60905.1"/>
    </source>
</evidence>